<gene>
    <name evidence="1" type="ORF">DES52_102179</name>
</gene>
<protein>
    <submittedName>
        <fullName evidence="1">Uncharacterized protein</fullName>
    </submittedName>
</protein>
<organism evidence="1 2">
    <name type="scientific">Deinococcus yavapaiensis KR-236</name>
    <dbReference type="NCBI Taxonomy" id="694435"/>
    <lineage>
        <taxon>Bacteria</taxon>
        <taxon>Thermotogati</taxon>
        <taxon>Deinococcota</taxon>
        <taxon>Deinococci</taxon>
        <taxon>Deinococcales</taxon>
        <taxon>Deinococcaceae</taxon>
        <taxon>Deinococcus</taxon>
    </lineage>
</organism>
<dbReference type="Proteomes" id="UP000248326">
    <property type="component" value="Unassembled WGS sequence"/>
</dbReference>
<evidence type="ECO:0000313" key="2">
    <source>
        <dbReference type="Proteomes" id="UP000248326"/>
    </source>
</evidence>
<keyword evidence="2" id="KW-1185">Reference proteome</keyword>
<evidence type="ECO:0000313" key="1">
    <source>
        <dbReference type="EMBL" id="PYE55814.1"/>
    </source>
</evidence>
<accession>A0A318SBS8</accession>
<sequence length="94" mass="10278">MLMIVASHVEAATLERCPSFSESSGPFEVGNGAFDEVHADEHVSFEDGLPGVDGEGFELDLETLRKESQRTVGSPEEGVFQEDTVFVLRHEPGR</sequence>
<name>A0A318SBS8_9DEIO</name>
<comment type="caution">
    <text evidence="1">The sequence shown here is derived from an EMBL/GenBank/DDBJ whole genome shotgun (WGS) entry which is preliminary data.</text>
</comment>
<dbReference type="RefSeq" id="WP_110885360.1">
    <property type="nucleotide sequence ID" value="NZ_QJSX01000002.1"/>
</dbReference>
<proteinExistence type="predicted"/>
<reference evidence="1 2" key="1">
    <citation type="submission" date="2018-06" db="EMBL/GenBank/DDBJ databases">
        <title>Genomic Encyclopedia of Type Strains, Phase IV (KMG-IV): sequencing the most valuable type-strain genomes for metagenomic binning, comparative biology and taxonomic classification.</title>
        <authorList>
            <person name="Goeker M."/>
        </authorList>
    </citation>
    <scope>NUCLEOTIDE SEQUENCE [LARGE SCALE GENOMIC DNA]</scope>
    <source>
        <strain evidence="1 2">DSM 18048</strain>
    </source>
</reference>
<dbReference type="AlphaFoldDB" id="A0A318SBS8"/>
<dbReference type="EMBL" id="QJSX01000002">
    <property type="protein sequence ID" value="PYE55814.1"/>
    <property type="molecule type" value="Genomic_DNA"/>
</dbReference>